<gene>
    <name evidence="2" type="ORF">OFUS_LOCUS24917</name>
</gene>
<dbReference type="AlphaFoldDB" id="A0A8S4Q5J9"/>
<comment type="caution">
    <text evidence="2">The sequence shown here is derived from an EMBL/GenBank/DDBJ whole genome shotgun (WGS) entry which is preliminary data.</text>
</comment>
<dbReference type="EMBL" id="CAIIXF020000012">
    <property type="protein sequence ID" value="CAH1801097.1"/>
    <property type="molecule type" value="Genomic_DNA"/>
</dbReference>
<proteinExistence type="predicted"/>
<reference evidence="2" key="1">
    <citation type="submission" date="2022-03" db="EMBL/GenBank/DDBJ databases">
        <authorList>
            <person name="Martin C."/>
        </authorList>
    </citation>
    <scope>NUCLEOTIDE SEQUENCE</scope>
</reference>
<organism evidence="2 3">
    <name type="scientific">Owenia fusiformis</name>
    <name type="common">Polychaete worm</name>
    <dbReference type="NCBI Taxonomy" id="6347"/>
    <lineage>
        <taxon>Eukaryota</taxon>
        <taxon>Metazoa</taxon>
        <taxon>Spiralia</taxon>
        <taxon>Lophotrochozoa</taxon>
        <taxon>Annelida</taxon>
        <taxon>Polychaeta</taxon>
        <taxon>Sedentaria</taxon>
        <taxon>Canalipalpata</taxon>
        <taxon>Sabellida</taxon>
        <taxon>Oweniida</taxon>
        <taxon>Oweniidae</taxon>
        <taxon>Owenia</taxon>
    </lineage>
</organism>
<sequence length="102" mass="11097">MFNENGVKSTHLPTLEHSATSDVTAACLYLFGSAIDGLVRRGYVNPSKKLASSVSTCVAMVMLFSSVIHVAMVTDQIEIPMISRMTPSTDTRRIISEVVLLH</sequence>
<feature type="transmembrane region" description="Helical" evidence="1">
    <location>
        <begin position="50"/>
        <end position="74"/>
    </location>
</feature>
<keyword evidence="1" id="KW-1133">Transmembrane helix</keyword>
<evidence type="ECO:0000256" key="1">
    <source>
        <dbReference type="SAM" id="Phobius"/>
    </source>
</evidence>
<evidence type="ECO:0000313" key="2">
    <source>
        <dbReference type="EMBL" id="CAH1801097.1"/>
    </source>
</evidence>
<protein>
    <submittedName>
        <fullName evidence="2">Uncharacterized protein</fullName>
    </submittedName>
</protein>
<dbReference type="OrthoDB" id="10254903at2759"/>
<accession>A0A8S4Q5J9</accession>
<dbReference type="Proteomes" id="UP000749559">
    <property type="component" value="Unassembled WGS sequence"/>
</dbReference>
<name>A0A8S4Q5J9_OWEFU</name>
<keyword evidence="1" id="KW-0812">Transmembrane</keyword>
<keyword evidence="3" id="KW-1185">Reference proteome</keyword>
<keyword evidence="1" id="KW-0472">Membrane</keyword>
<evidence type="ECO:0000313" key="3">
    <source>
        <dbReference type="Proteomes" id="UP000749559"/>
    </source>
</evidence>